<dbReference type="EMBL" id="JADILZ010000101">
    <property type="protein sequence ID" value="MBO8479283.1"/>
    <property type="molecule type" value="Genomic_DNA"/>
</dbReference>
<dbReference type="Proteomes" id="UP000823771">
    <property type="component" value="Unassembled WGS sequence"/>
</dbReference>
<keyword evidence="1" id="KW-0732">Signal</keyword>
<dbReference type="Pfam" id="PF13149">
    <property type="entry name" value="Mfa_like_1"/>
    <property type="match status" value="1"/>
</dbReference>
<name>A0A9D9NN84_9BACT</name>
<dbReference type="InterPro" id="IPR025049">
    <property type="entry name" value="Mfa-like_1"/>
</dbReference>
<dbReference type="CDD" id="cd13120">
    <property type="entry name" value="BF2867_like_N"/>
    <property type="match status" value="1"/>
</dbReference>
<evidence type="ECO:0000313" key="2">
    <source>
        <dbReference type="EMBL" id="MBO8479283.1"/>
    </source>
</evidence>
<dbReference type="PROSITE" id="PS51257">
    <property type="entry name" value="PROKAR_LIPOPROTEIN"/>
    <property type="match status" value="1"/>
</dbReference>
<gene>
    <name evidence="2" type="ORF">IAB80_10415</name>
</gene>
<sequence>MNKTTVSKMILGAVLLLFTACTQDELAEQGNTLPDGEFPLQIGSVSITAESSEEPWTRVTEKPDGSGSVFQGGERIGVRIGDNEETGIYIIKVDDAGNVTVSPDKPVYWKNTQTAEVTAWYPAEASSVNLGSQYRNGTMTYVLHGTGTGGYQSPVTLSFTHQLAKVRVVAKGTAQVRDISIWNVPMICYIEEGKITGQDNSTGIIPMLPVEREGIGTCWEANVGPGVEIKSFNIENTETVSQIYDLNTPVTTQAGALHTITWTVNNKGTTTIDLSNGDYTINGDGTYYFSGTGNHAIRVTGGSPNIYLEDAQISVSDGNAIDITGGNPTIHIKGNDNEVSSSDGAGIYVAEGYSVTITSDDKTANSITLTGKGGAGIGGYLSSGQHSACGNIIIQNVTVIASSSYSLGMQGYNPGIGGSGNAACGKISITNAIVYAYGSNGPNQGSPAIGAGLDDSMNPGSVPTIQIETSDIYAHRGNYADYIGQSGDRNNSRGDFQFGQEGYCRSSNVYCYTGSSDTLDKTVTYDASGNGTEQSQ</sequence>
<comment type="caution">
    <text evidence="2">The sequence shown here is derived from an EMBL/GenBank/DDBJ whole genome shotgun (WGS) entry which is preliminary data.</text>
</comment>
<proteinExistence type="predicted"/>
<reference evidence="2" key="2">
    <citation type="journal article" date="2021" name="PeerJ">
        <title>Extensive microbial diversity within the chicken gut microbiome revealed by metagenomics and culture.</title>
        <authorList>
            <person name="Gilroy R."/>
            <person name="Ravi A."/>
            <person name="Getino M."/>
            <person name="Pursley I."/>
            <person name="Horton D.L."/>
            <person name="Alikhan N.F."/>
            <person name="Baker D."/>
            <person name="Gharbi K."/>
            <person name="Hall N."/>
            <person name="Watson M."/>
            <person name="Adriaenssens E.M."/>
            <person name="Foster-Nyarko E."/>
            <person name="Jarju S."/>
            <person name="Secka A."/>
            <person name="Antonio M."/>
            <person name="Oren A."/>
            <person name="Chaudhuri R.R."/>
            <person name="La Ragione R."/>
            <person name="Hildebrand F."/>
            <person name="Pallen M.J."/>
        </authorList>
    </citation>
    <scope>NUCLEOTIDE SEQUENCE</scope>
    <source>
        <strain evidence="2">2478</strain>
    </source>
</reference>
<evidence type="ECO:0000313" key="3">
    <source>
        <dbReference type="Proteomes" id="UP000823771"/>
    </source>
</evidence>
<reference evidence="2" key="1">
    <citation type="submission" date="2020-10" db="EMBL/GenBank/DDBJ databases">
        <authorList>
            <person name="Gilroy R."/>
        </authorList>
    </citation>
    <scope>NUCLEOTIDE SEQUENCE</scope>
    <source>
        <strain evidence="2">2478</strain>
    </source>
</reference>
<organism evidence="2 3">
    <name type="scientific">Candidatus Cryptobacteroides excrementipullorum</name>
    <dbReference type="NCBI Taxonomy" id="2840761"/>
    <lineage>
        <taxon>Bacteria</taxon>
        <taxon>Pseudomonadati</taxon>
        <taxon>Bacteroidota</taxon>
        <taxon>Bacteroidia</taxon>
        <taxon>Bacteroidales</taxon>
        <taxon>Candidatus Cryptobacteroides</taxon>
    </lineage>
</organism>
<feature type="signal peptide" evidence="1">
    <location>
        <begin position="1"/>
        <end position="27"/>
    </location>
</feature>
<accession>A0A9D9NN84</accession>
<evidence type="ECO:0000256" key="1">
    <source>
        <dbReference type="SAM" id="SignalP"/>
    </source>
</evidence>
<protein>
    <submittedName>
        <fullName evidence="2">Fimbrillin family protein</fullName>
    </submittedName>
</protein>
<dbReference type="AlphaFoldDB" id="A0A9D9NN84"/>
<feature type="chain" id="PRO_5038592743" evidence="1">
    <location>
        <begin position="28"/>
        <end position="536"/>
    </location>
</feature>